<name>A0A8J2M8U3_9HEXA</name>
<evidence type="ECO:0000259" key="6">
    <source>
        <dbReference type="PROSITE" id="PS50262"/>
    </source>
</evidence>
<keyword evidence="3 5" id="KW-1133">Transmembrane helix</keyword>
<evidence type="ECO:0000313" key="8">
    <source>
        <dbReference type="Proteomes" id="UP000708208"/>
    </source>
</evidence>
<dbReference type="Proteomes" id="UP000708208">
    <property type="component" value="Unassembled WGS sequence"/>
</dbReference>
<feature type="transmembrane region" description="Helical" evidence="5">
    <location>
        <begin position="54"/>
        <end position="76"/>
    </location>
</feature>
<dbReference type="InterPro" id="IPR053219">
    <property type="entry name" value="GPCR_Dmsr-1"/>
</dbReference>
<keyword evidence="4 5" id="KW-0472">Membrane</keyword>
<evidence type="ECO:0000256" key="2">
    <source>
        <dbReference type="ARBA" id="ARBA00022692"/>
    </source>
</evidence>
<dbReference type="PANTHER" id="PTHR46273">
    <property type="entry name" value="MYOSUPPRESSIN RECEPTOR 1, ISOFORM B-RELATED"/>
    <property type="match status" value="1"/>
</dbReference>
<protein>
    <recommendedName>
        <fullName evidence="6">G-protein coupled receptors family 1 profile domain-containing protein</fullName>
    </recommendedName>
</protein>
<feature type="transmembrane region" description="Helical" evidence="5">
    <location>
        <begin position="170"/>
        <end position="192"/>
    </location>
</feature>
<reference evidence="7" key="1">
    <citation type="submission" date="2021-06" db="EMBL/GenBank/DDBJ databases">
        <authorList>
            <person name="Hodson N. C."/>
            <person name="Mongue J. A."/>
            <person name="Jaron S. K."/>
        </authorList>
    </citation>
    <scope>NUCLEOTIDE SEQUENCE</scope>
</reference>
<proteinExistence type="predicted"/>
<evidence type="ECO:0000313" key="7">
    <source>
        <dbReference type="EMBL" id="CAG7834080.1"/>
    </source>
</evidence>
<evidence type="ECO:0000256" key="4">
    <source>
        <dbReference type="ARBA" id="ARBA00023136"/>
    </source>
</evidence>
<dbReference type="PROSITE" id="PS50262">
    <property type="entry name" value="G_PROTEIN_RECEP_F1_2"/>
    <property type="match status" value="1"/>
</dbReference>
<dbReference type="EMBL" id="CAJVCH010570104">
    <property type="protein sequence ID" value="CAG7834080.1"/>
    <property type="molecule type" value="Genomic_DNA"/>
</dbReference>
<sequence length="236" mass="27078">METTEYYNESDFSTDIYLNGTSPGLRFDSNYTLDYARNYCGAGWTRFQYTYGSVHGYFSLVVCFFGCLANLLNLIVLTRKAMISPTNAILTGLALADLLNMIEYIPFAVYRLYVHRRYPYGWAVFILVHSNFSQVCHTIAIWLTLTLAVWRYIAVGQPQRCKELCTMVRAKWAIASAYLFSPLVCTPVYFSFSISSITIPRSENETESSTKYFVNMSQSARAYNGLLEKINFWIYG</sequence>
<dbReference type="PANTHER" id="PTHR46273:SF4">
    <property type="entry name" value="AT19640P"/>
    <property type="match status" value="1"/>
</dbReference>
<dbReference type="Pfam" id="PF10324">
    <property type="entry name" value="7TM_GPCR_Srw"/>
    <property type="match status" value="1"/>
</dbReference>
<feature type="domain" description="G-protein coupled receptors family 1 profile" evidence="6">
    <location>
        <begin position="69"/>
        <end position="190"/>
    </location>
</feature>
<keyword evidence="8" id="KW-1185">Reference proteome</keyword>
<organism evidence="7 8">
    <name type="scientific">Allacma fusca</name>
    <dbReference type="NCBI Taxonomy" id="39272"/>
    <lineage>
        <taxon>Eukaryota</taxon>
        <taxon>Metazoa</taxon>
        <taxon>Ecdysozoa</taxon>
        <taxon>Arthropoda</taxon>
        <taxon>Hexapoda</taxon>
        <taxon>Collembola</taxon>
        <taxon>Symphypleona</taxon>
        <taxon>Sminthuridae</taxon>
        <taxon>Allacma</taxon>
    </lineage>
</organism>
<dbReference type="OrthoDB" id="5864054at2759"/>
<keyword evidence="2 5" id="KW-0812">Transmembrane</keyword>
<evidence type="ECO:0000256" key="5">
    <source>
        <dbReference type="SAM" id="Phobius"/>
    </source>
</evidence>
<evidence type="ECO:0000256" key="1">
    <source>
        <dbReference type="ARBA" id="ARBA00004370"/>
    </source>
</evidence>
<feature type="transmembrane region" description="Helical" evidence="5">
    <location>
        <begin position="88"/>
        <end position="110"/>
    </location>
</feature>
<dbReference type="InterPro" id="IPR017452">
    <property type="entry name" value="GPCR_Rhodpsn_7TM"/>
</dbReference>
<dbReference type="SUPFAM" id="SSF81321">
    <property type="entry name" value="Family A G protein-coupled receptor-like"/>
    <property type="match status" value="1"/>
</dbReference>
<feature type="transmembrane region" description="Helical" evidence="5">
    <location>
        <begin position="122"/>
        <end position="150"/>
    </location>
</feature>
<accession>A0A8J2M8U3</accession>
<dbReference type="GO" id="GO:0008528">
    <property type="term" value="F:G protein-coupled peptide receptor activity"/>
    <property type="evidence" value="ECO:0007669"/>
    <property type="project" value="InterPro"/>
</dbReference>
<gene>
    <name evidence="7" type="ORF">AFUS01_LOCUS43619</name>
</gene>
<dbReference type="CDD" id="cd14978">
    <property type="entry name" value="7tmA_FMRFamide_R-like"/>
    <property type="match status" value="1"/>
</dbReference>
<evidence type="ECO:0000256" key="3">
    <source>
        <dbReference type="ARBA" id="ARBA00022989"/>
    </source>
</evidence>
<dbReference type="GO" id="GO:0005886">
    <property type="term" value="C:plasma membrane"/>
    <property type="evidence" value="ECO:0007669"/>
    <property type="project" value="TreeGrafter"/>
</dbReference>
<comment type="subcellular location">
    <subcellularLocation>
        <location evidence="1">Membrane</location>
    </subcellularLocation>
</comment>
<dbReference type="AlphaFoldDB" id="A0A8J2M8U3"/>
<dbReference type="InterPro" id="IPR019427">
    <property type="entry name" value="7TM_GPCR_serpentine_rcpt_Srw"/>
</dbReference>
<comment type="caution">
    <text evidence="7">The sequence shown here is derived from an EMBL/GenBank/DDBJ whole genome shotgun (WGS) entry which is preliminary data.</text>
</comment>